<dbReference type="Proteomes" id="UP000626370">
    <property type="component" value="Unassembled WGS sequence"/>
</dbReference>
<evidence type="ECO:0000256" key="9">
    <source>
        <dbReference type="ARBA" id="ARBA00022741"/>
    </source>
</evidence>
<evidence type="ECO:0000256" key="10">
    <source>
        <dbReference type="ARBA" id="ARBA00022777"/>
    </source>
</evidence>
<evidence type="ECO:0000256" key="2">
    <source>
        <dbReference type="ARBA" id="ARBA00004236"/>
    </source>
</evidence>
<dbReference type="CDD" id="cd00082">
    <property type="entry name" value="HisKA"/>
    <property type="match status" value="1"/>
</dbReference>
<comment type="catalytic activity">
    <reaction evidence="1">
        <text>ATP + protein L-histidine = ADP + protein N-phospho-L-histidine.</text>
        <dbReference type="EC" id="2.7.13.3"/>
    </reaction>
</comment>
<comment type="subcellular location">
    <subcellularLocation>
        <location evidence="2">Cell membrane</location>
    </subcellularLocation>
</comment>
<dbReference type="SMART" id="SM00388">
    <property type="entry name" value="HisKA"/>
    <property type="match status" value="1"/>
</dbReference>
<comment type="caution">
    <text evidence="16">The sequence shown here is derived from an EMBL/GenBank/DDBJ whole genome shotgun (WGS) entry which is preliminary data.</text>
</comment>
<evidence type="ECO:0000256" key="1">
    <source>
        <dbReference type="ARBA" id="ARBA00000085"/>
    </source>
</evidence>
<evidence type="ECO:0000256" key="12">
    <source>
        <dbReference type="ARBA" id="ARBA00022989"/>
    </source>
</evidence>
<evidence type="ECO:0000256" key="3">
    <source>
        <dbReference type="ARBA" id="ARBA00012438"/>
    </source>
</evidence>
<dbReference type="InterPro" id="IPR014310">
    <property type="entry name" value="Sig_transdc_His_kinase_PhoR"/>
</dbReference>
<keyword evidence="8" id="KW-0812">Transmembrane</keyword>
<evidence type="ECO:0000256" key="5">
    <source>
        <dbReference type="ARBA" id="ARBA00022475"/>
    </source>
</evidence>
<evidence type="ECO:0000256" key="13">
    <source>
        <dbReference type="ARBA" id="ARBA00023012"/>
    </source>
</evidence>
<dbReference type="InterPro" id="IPR036097">
    <property type="entry name" value="HisK_dim/P_sf"/>
</dbReference>
<dbReference type="InterPro" id="IPR003594">
    <property type="entry name" value="HATPase_dom"/>
</dbReference>
<reference evidence="17" key="1">
    <citation type="journal article" date="2019" name="Int. J. Syst. Evol. Microbiol.">
        <title>The Global Catalogue of Microorganisms (GCM) 10K type strain sequencing project: providing services to taxonomists for standard genome sequencing and annotation.</title>
        <authorList>
            <consortium name="The Broad Institute Genomics Platform"/>
            <consortium name="The Broad Institute Genome Sequencing Center for Infectious Disease"/>
            <person name="Wu L."/>
            <person name="Ma J."/>
        </authorList>
    </citation>
    <scope>NUCLEOTIDE SEQUENCE [LARGE SCALE GENOMIC DNA]</scope>
    <source>
        <strain evidence="17">CGMCC 1.15922</strain>
    </source>
</reference>
<proteinExistence type="predicted"/>
<keyword evidence="14" id="KW-0175">Coiled coil</keyword>
<keyword evidence="5" id="KW-1003">Cell membrane</keyword>
<keyword evidence="10 16" id="KW-0418">Kinase</keyword>
<keyword evidence="11" id="KW-0067">ATP-binding</keyword>
<dbReference type="Pfam" id="PF02518">
    <property type="entry name" value="HATPase_c"/>
    <property type="match status" value="1"/>
</dbReference>
<dbReference type="Pfam" id="PF11808">
    <property type="entry name" value="PhoR"/>
    <property type="match status" value="1"/>
</dbReference>
<dbReference type="GO" id="GO:0016301">
    <property type="term" value="F:kinase activity"/>
    <property type="evidence" value="ECO:0007669"/>
    <property type="project" value="UniProtKB-KW"/>
</dbReference>
<keyword evidence="6" id="KW-0597">Phosphoprotein</keyword>
<dbReference type="NCBIfam" id="NF008235">
    <property type="entry name" value="PRK11006.1"/>
    <property type="match status" value="1"/>
</dbReference>
<evidence type="ECO:0000256" key="7">
    <source>
        <dbReference type="ARBA" id="ARBA00022679"/>
    </source>
</evidence>
<evidence type="ECO:0000256" key="4">
    <source>
        <dbReference type="ARBA" id="ARBA00022448"/>
    </source>
</evidence>
<dbReference type="InterPro" id="IPR035965">
    <property type="entry name" value="PAS-like_dom_sf"/>
</dbReference>
<dbReference type="PANTHER" id="PTHR45453">
    <property type="entry name" value="PHOSPHATE REGULON SENSOR PROTEIN PHOR"/>
    <property type="match status" value="1"/>
</dbReference>
<keyword evidence="12" id="KW-0472">Membrane</keyword>
<dbReference type="InterPro" id="IPR036890">
    <property type="entry name" value="HATPase_C_sf"/>
</dbReference>
<keyword evidence="9" id="KW-0547">Nucleotide-binding</keyword>
<dbReference type="EC" id="2.7.13.3" evidence="3"/>
<dbReference type="InterPro" id="IPR050351">
    <property type="entry name" value="BphY/WalK/GraS-like"/>
</dbReference>
<protein>
    <recommendedName>
        <fullName evidence="3">histidine kinase</fullName>
        <ecNumber evidence="3">2.7.13.3</ecNumber>
    </recommendedName>
</protein>
<evidence type="ECO:0000259" key="15">
    <source>
        <dbReference type="PROSITE" id="PS50109"/>
    </source>
</evidence>
<dbReference type="SUPFAM" id="SSF55785">
    <property type="entry name" value="PYP-like sensor domain (PAS domain)"/>
    <property type="match status" value="1"/>
</dbReference>
<dbReference type="InterPro" id="IPR003661">
    <property type="entry name" value="HisK_dim/P_dom"/>
</dbReference>
<keyword evidence="13" id="KW-0902">Two-component regulatory system</keyword>
<evidence type="ECO:0000256" key="14">
    <source>
        <dbReference type="SAM" id="Coils"/>
    </source>
</evidence>
<dbReference type="SUPFAM" id="SSF47384">
    <property type="entry name" value="Homodimeric domain of signal transducing histidine kinase"/>
    <property type="match status" value="1"/>
</dbReference>
<evidence type="ECO:0000256" key="8">
    <source>
        <dbReference type="ARBA" id="ARBA00022692"/>
    </source>
</evidence>
<dbReference type="SMART" id="SM00387">
    <property type="entry name" value="HATPase_c"/>
    <property type="match status" value="1"/>
</dbReference>
<dbReference type="Gene3D" id="1.10.287.130">
    <property type="match status" value="1"/>
</dbReference>
<dbReference type="EMBL" id="BNAH01000002">
    <property type="protein sequence ID" value="GHE81493.1"/>
    <property type="molecule type" value="Genomic_DNA"/>
</dbReference>
<keyword evidence="4" id="KW-0813">Transport</keyword>
<dbReference type="InterPro" id="IPR004358">
    <property type="entry name" value="Sig_transdc_His_kin-like_C"/>
</dbReference>
<evidence type="ECO:0000256" key="11">
    <source>
        <dbReference type="ARBA" id="ARBA00022840"/>
    </source>
</evidence>
<dbReference type="InterPro" id="IPR021766">
    <property type="entry name" value="PhoR_N"/>
</dbReference>
<dbReference type="InterPro" id="IPR005467">
    <property type="entry name" value="His_kinase_dom"/>
</dbReference>
<dbReference type="SUPFAM" id="SSF55874">
    <property type="entry name" value="ATPase domain of HSP90 chaperone/DNA topoisomerase II/histidine kinase"/>
    <property type="match status" value="1"/>
</dbReference>
<gene>
    <name evidence="16" type="primary">phoR</name>
    <name evidence="16" type="ORF">GCM10011501_07110</name>
</gene>
<sequence length="401" mass="46043">MLCLCALAYLFWNYYQLLRLIKWLWRSKTIFPPQASGVWGRIYDGLYRQKKQHRKKLKQLNSKVRQFRDGAEALPDAALVLSNDLTILWGNKKAQQILGVRWPSDMGQRIDNLLRFPEFTQYLEANQFEHPCHIPSPHNNELRIELRLMAYGTDQILLLARDVSKIFRLEEMRRDFVANVSHELKTPLTVVRGYVEMVQSTENVLDPQWSKAFSTIESQVTRMDRLVQQLLVLSRVEIQADEEDKQSVNIPKLLNGLLEDAHWLNQDKQHQITADIDESLNLNGIESELKSAFSNLIANAIAYTPANGKIEISWKQVDAKAKFSVKDNGAGIGPEDLHRLTERFFRVDKSRSRDTGGSGLGLAIVKHVLNHHNAKLSINSQLGEGSEFVIFFELKPQQLCN</sequence>
<evidence type="ECO:0000313" key="16">
    <source>
        <dbReference type="EMBL" id="GHE81493.1"/>
    </source>
</evidence>
<dbReference type="PROSITE" id="PS50109">
    <property type="entry name" value="HIS_KIN"/>
    <property type="match status" value="1"/>
</dbReference>
<dbReference type="PRINTS" id="PR00344">
    <property type="entry name" value="BCTRLSENSOR"/>
</dbReference>
<evidence type="ECO:0000313" key="17">
    <source>
        <dbReference type="Proteomes" id="UP000626370"/>
    </source>
</evidence>
<name>A0ABQ3IKB1_9GAMM</name>
<dbReference type="PANTHER" id="PTHR45453:SF1">
    <property type="entry name" value="PHOSPHATE REGULON SENSOR PROTEIN PHOR"/>
    <property type="match status" value="1"/>
</dbReference>
<dbReference type="Pfam" id="PF00512">
    <property type="entry name" value="HisKA"/>
    <property type="match status" value="1"/>
</dbReference>
<keyword evidence="17" id="KW-1185">Reference proteome</keyword>
<feature type="coiled-coil region" evidence="14">
    <location>
        <begin position="43"/>
        <end position="70"/>
    </location>
</feature>
<organism evidence="16 17">
    <name type="scientific">Thalassotalea profundi</name>
    <dbReference type="NCBI Taxonomy" id="2036687"/>
    <lineage>
        <taxon>Bacteria</taxon>
        <taxon>Pseudomonadati</taxon>
        <taxon>Pseudomonadota</taxon>
        <taxon>Gammaproteobacteria</taxon>
        <taxon>Alteromonadales</taxon>
        <taxon>Colwelliaceae</taxon>
        <taxon>Thalassotalea</taxon>
    </lineage>
</organism>
<keyword evidence="7" id="KW-0808">Transferase</keyword>
<keyword evidence="12" id="KW-1133">Transmembrane helix</keyword>
<accession>A0ABQ3IKB1</accession>
<feature type="domain" description="Histidine kinase" evidence="15">
    <location>
        <begin position="179"/>
        <end position="396"/>
    </location>
</feature>
<dbReference type="NCBIfam" id="TIGR02966">
    <property type="entry name" value="phoR_proteo"/>
    <property type="match status" value="1"/>
</dbReference>
<dbReference type="Gene3D" id="3.30.565.10">
    <property type="entry name" value="Histidine kinase-like ATPase, C-terminal domain"/>
    <property type="match status" value="1"/>
</dbReference>
<evidence type="ECO:0000256" key="6">
    <source>
        <dbReference type="ARBA" id="ARBA00022553"/>
    </source>
</evidence>